<proteinExistence type="predicted"/>
<keyword evidence="10" id="KW-1185">Reference proteome</keyword>
<dbReference type="InterPro" id="IPR030842">
    <property type="entry name" value="TF_NusA_bacterial"/>
</dbReference>
<dbReference type="RefSeq" id="WP_014849666.1">
    <property type="nucleotide sequence ID" value="NC_018149.1"/>
</dbReference>
<evidence type="ECO:0000259" key="8">
    <source>
        <dbReference type="Pfam" id="PF26594"/>
    </source>
</evidence>
<dbReference type="EMBL" id="CP003703">
    <property type="protein sequence ID" value="AFN64956.1"/>
    <property type="molecule type" value="Genomic_DNA"/>
</dbReference>
<dbReference type="Pfam" id="PF26594">
    <property type="entry name" value="KH_NusA_2nd"/>
    <property type="match status" value="1"/>
</dbReference>
<gene>
    <name evidence="9" type="ordered locus">WEN_00765</name>
</gene>
<feature type="domain" description="NusA-like second KH" evidence="8">
    <location>
        <begin position="341"/>
        <end position="387"/>
    </location>
</feature>
<feature type="domain" description="Transcription factor NusA N-terminal" evidence="6">
    <location>
        <begin position="13"/>
        <end position="121"/>
    </location>
</feature>
<dbReference type="Pfam" id="PF08529">
    <property type="entry name" value="NusA_N"/>
    <property type="match status" value="1"/>
</dbReference>
<keyword evidence="5" id="KW-0804">Transcription</keyword>
<dbReference type="InterPro" id="IPR015946">
    <property type="entry name" value="KH_dom-like_a/b"/>
</dbReference>
<dbReference type="PANTHER" id="PTHR22648">
    <property type="entry name" value="TRANSCRIPTION TERMINATION FACTOR NUSA"/>
    <property type="match status" value="1"/>
</dbReference>
<evidence type="ECO:0000256" key="4">
    <source>
        <dbReference type="ARBA" id="ARBA00023015"/>
    </source>
</evidence>
<dbReference type="HOGENOM" id="CLU_029242_2_2_14"/>
<keyword evidence="3" id="KW-0694">RNA-binding</keyword>
<dbReference type="Pfam" id="PF13184">
    <property type="entry name" value="KH_NusA_1st"/>
    <property type="match status" value="1"/>
</dbReference>
<sequence length="427" mass="49004">MAKERVAINHKHFLDAVSKLSVQYSLSTSKIASFLEEAFKTVFERENADSKLKIEIDLEKCYIKLWRELKVVSEKYFYGEGMEDSGCFIPTSALTTKEKKEYKEGDIYLEDIHLNQLDTRIVKNILFQFQKLTLETANKKIYDKWIERKGEVFEGMVEKVFETKEKLPKEAIVSLIDPNNELDSTRGVVHRIDFVQTLSNAGYRIYESLVPGKIYQFQIKDVLEEASGQHPILLSRTSPEIVKYLMKKHISEIHDGLVEIKAISRVSGIKSKLLVSTKNNNIDPVGCCIGPKGNRLKIVSSQLLNERIDVILWNEDPIRNIVNGFAGAQILGYKVLDKVEGEEENSILLITTLENLLLAIGRRGINVKLVSMLTGWKIFLKTIQEAKAERIEYTPIDENWDSKTSDVSGRLYKFHKFKFEEETNSKK</sequence>
<evidence type="ECO:0000313" key="10">
    <source>
        <dbReference type="Proteomes" id="UP000009005"/>
    </source>
</evidence>
<dbReference type="GO" id="GO:0005829">
    <property type="term" value="C:cytosol"/>
    <property type="evidence" value="ECO:0007669"/>
    <property type="project" value="TreeGrafter"/>
</dbReference>
<dbReference type="InterPro" id="IPR013735">
    <property type="entry name" value="TF_NusA_N"/>
</dbReference>
<dbReference type="SUPFAM" id="SSF69705">
    <property type="entry name" value="Transcription factor NusA, N-terminal domain"/>
    <property type="match status" value="1"/>
</dbReference>
<organism evidence="9 10">
    <name type="scientific">Mycoplasma wenyonii (strain Massachusetts)</name>
    <name type="common">Eperythrozoon wenyonii</name>
    <dbReference type="NCBI Taxonomy" id="1197325"/>
    <lineage>
        <taxon>Bacteria</taxon>
        <taxon>Bacillati</taxon>
        <taxon>Mycoplasmatota</taxon>
        <taxon>Mollicutes</taxon>
        <taxon>Mycoplasmataceae</taxon>
        <taxon>Mycoplasma</taxon>
    </lineage>
</organism>
<dbReference type="InterPro" id="IPR058582">
    <property type="entry name" value="KH_NusA_2nd"/>
</dbReference>
<dbReference type="OrthoDB" id="9807233at2"/>
<dbReference type="PATRIC" id="fig|1197325.3.peg.170"/>
<dbReference type="KEGG" id="mwe:WEN_00765"/>
<evidence type="ECO:0000256" key="2">
    <source>
        <dbReference type="ARBA" id="ARBA00022490"/>
    </source>
</evidence>
<dbReference type="GO" id="GO:0003723">
    <property type="term" value="F:RNA binding"/>
    <property type="evidence" value="ECO:0007669"/>
    <property type="project" value="UniProtKB-KW"/>
</dbReference>
<dbReference type="Gene3D" id="3.30.300.20">
    <property type="match status" value="2"/>
</dbReference>
<feature type="domain" description="Transcription factor NusA first KH" evidence="7">
    <location>
        <begin position="236"/>
        <end position="313"/>
    </location>
</feature>
<evidence type="ECO:0000256" key="5">
    <source>
        <dbReference type="ARBA" id="ARBA00023163"/>
    </source>
</evidence>
<dbReference type="SUPFAM" id="SSF54814">
    <property type="entry name" value="Prokaryotic type KH domain (KH-domain type II)"/>
    <property type="match status" value="2"/>
</dbReference>
<evidence type="ECO:0000256" key="1">
    <source>
        <dbReference type="ARBA" id="ARBA00022472"/>
    </source>
</evidence>
<dbReference type="GO" id="GO:0003700">
    <property type="term" value="F:DNA-binding transcription factor activity"/>
    <property type="evidence" value="ECO:0007669"/>
    <property type="project" value="InterPro"/>
</dbReference>
<dbReference type="STRING" id="1197325.WEN_00765"/>
<dbReference type="PANTHER" id="PTHR22648:SF0">
    <property type="entry name" value="TRANSCRIPTION TERMINATION_ANTITERMINATION PROTEIN NUSA"/>
    <property type="match status" value="1"/>
</dbReference>
<evidence type="ECO:0000256" key="3">
    <source>
        <dbReference type="ARBA" id="ARBA00022884"/>
    </source>
</evidence>
<dbReference type="InterPro" id="IPR025249">
    <property type="entry name" value="TF_NusA_KH_1st"/>
</dbReference>
<name>I6YAI2_MYCWM</name>
<dbReference type="Proteomes" id="UP000009005">
    <property type="component" value="Chromosome"/>
</dbReference>
<reference evidence="9 10" key="1">
    <citation type="journal article" date="2012" name="J. Bacteriol.">
        <title>Complete genome sequence of Mycoplasma wenyonii strain Massachusetts.</title>
        <authorList>
            <person name="Dos Santos A.P."/>
            <person name="Guimaraes A.M."/>
            <person name="do Nascimento N.C."/>
            <person name="Sanmiguel P.J."/>
            <person name="Messick J.B."/>
        </authorList>
    </citation>
    <scope>NUCLEOTIDE SEQUENCE [LARGE SCALE GENOMIC DNA]</scope>
    <source>
        <strain evidence="9 10">Massachusetts</strain>
    </source>
</reference>
<evidence type="ECO:0000259" key="6">
    <source>
        <dbReference type="Pfam" id="PF08529"/>
    </source>
</evidence>
<dbReference type="GO" id="GO:0006353">
    <property type="term" value="P:DNA-templated transcription termination"/>
    <property type="evidence" value="ECO:0007669"/>
    <property type="project" value="UniProtKB-KW"/>
</dbReference>
<dbReference type="Gene3D" id="3.30.1480.10">
    <property type="entry name" value="NusA, N-terminal domain"/>
    <property type="match status" value="1"/>
</dbReference>
<keyword evidence="1" id="KW-0806">Transcription termination</keyword>
<evidence type="ECO:0000259" key="7">
    <source>
        <dbReference type="Pfam" id="PF13184"/>
    </source>
</evidence>
<dbReference type="InterPro" id="IPR009019">
    <property type="entry name" value="KH_sf_prok-type"/>
</dbReference>
<accession>I6YAI2</accession>
<keyword evidence="2" id="KW-0963">Cytoplasm</keyword>
<protein>
    <submittedName>
        <fullName evidence="9">Antitermination factor NusA</fullName>
    </submittedName>
</protein>
<dbReference type="AlphaFoldDB" id="I6YAI2"/>
<keyword evidence="4" id="KW-0805">Transcription regulation</keyword>
<evidence type="ECO:0000313" key="9">
    <source>
        <dbReference type="EMBL" id="AFN64956.1"/>
    </source>
</evidence>
<dbReference type="GO" id="GO:0031564">
    <property type="term" value="P:transcription antitermination"/>
    <property type="evidence" value="ECO:0007669"/>
    <property type="project" value="InterPro"/>
</dbReference>
<dbReference type="InterPro" id="IPR036555">
    <property type="entry name" value="NusA_N_sf"/>
</dbReference>